<comment type="subunit">
    <text evidence="3">Component of the pre-66S ribosomal particle.</text>
</comment>
<organism evidence="6 7">
    <name type="scientific">Wolfiporia cocos (strain MD-104)</name>
    <name type="common">Brown rot fungus</name>
    <dbReference type="NCBI Taxonomy" id="742152"/>
    <lineage>
        <taxon>Eukaryota</taxon>
        <taxon>Fungi</taxon>
        <taxon>Dikarya</taxon>
        <taxon>Basidiomycota</taxon>
        <taxon>Agaricomycotina</taxon>
        <taxon>Agaricomycetes</taxon>
        <taxon>Polyporales</taxon>
        <taxon>Phaeolaceae</taxon>
        <taxon>Wolfiporia</taxon>
    </lineage>
</organism>
<dbReference type="GO" id="GO:0005730">
    <property type="term" value="C:nucleolus"/>
    <property type="evidence" value="ECO:0007669"/>
    <property type="project" value="InterPro"/>
</dbReference>
<evidence type="ECO:0000313" key="6">
    <source>
        <dbReference type="EMBL" id="PCH38250.1"/>
    </source>
</evidence>
<name>A0A2H3J7N7_WOLCO</name>
<dbReference type="GO" id="GO:0030687">
    <property type="term" value="C:preribosome, large subunit precursor"/>
    <property type="evidence" value="ECO:0007669"/>
    <property type="project" value="TreeGrafter"/>
</dbReference>
<dbReference type="OrthoDB" id="18388at2759"/>
<dbReference type="STRING" id="742152.A0A2H3J7N7"/>
<comment type="function">
    <text evidence="1">Involved in the biogenesis of the 60S ribosomal subunit.</text>
</comment>
<dbReference type="InterPro" id="IPR036322">
    <property type="entry name" value="WD40_repeat_dom_sf"/>
</dbReference>
<dbReference type="PANTHER" id="PTHR16038:SF4">
    <property type="entry name" value="WD REPEAT-CONTAINING PROTEIN 74"/>
    <property type="match status" value="1"/>
</dbReference>
<dbReference type="SUPFAM" id="SSF50978">
    <property type="entry name" value="WD40 repeat-like"/>
    <property type="match status" value="1"/>
</dbReference>
<dbReference type="InterPro" id="IPR015943">
    <property type="entry name" value="WD40/YVTN_repeat-like_dom_sf"/>
</dbReference>
<comment type="similarity">
    <text evidence="2">Belongs to the NSA1 family.</text>
</comment>
<evidence type="ECO:0000256" key="1">
    <source>
        <dbReference type="ARBA" id="ARBA00002889"/>
    </source>
</evidence>
<evidence type="ECO:0000256" key="2">
    <source>
        <dbReference type="ARBA" id="ARBA00007861"/>
    </source>
</evidence>
<proteinExistence type="inferred from homology"/>
<protein>
    <recommendedName>
        <fullName evidence="4">Ribosome biogenesis protein NSA1</fullName>
    </recommendedName>
</protein>
<reference evidence="6 7" key="1">
    <citation type="journal article" date="2012" name="Science">
        <title>The Paleozoic origin of enzymatic lignin decomposition reconstructed from 31 fungal genomes.</title>
        <authorList>
            <person name="Floudas D."/>
            <person name="Binder M."/>
            <person name="Riley R."/>
            <person name="Barry K."/>
            <person name="Blanchette R.A."/>
            <person name="Henrissat B."/>
            <person name="Martinez A.T."/>
            <person name="Otillar R."/>
            <person name="Spatafora J.W."/>
            <person name="Yadav J.S."/>
            <person name="Aerts A."/>
            <person name="Benoit I."/>
            <person name="Boyd A."/>
            <person name="Carlson A."/>
            <person name="Copeland A."/>
            <person name="Coutinho P.M."/>
            <person name="de Vries R.P."/>
            <person name="Ferreira P."/>
            <person name="Findley K."/>
            <person name="Foster B."/>
            <person name="Gaskell J."/>
            <person name="Glotzer D."/>
            <person name="Gorecki P."/>
            <person name="Heitman J."/>
            <person name="Hesse C."/>
            <person name="Hori C."/>
            <person name="Igarashi K."/>
            <person name="Jurgens J.A."/>
            <person name="Kallen N."/>
            <person name="Kersten P."/>
            <person name="Kohler A."/>
            <person name="Kuees U."/>
            <person name="Kumar T.K.A."/>
            <person name="Kuo A."/>
            <person name="LaButti K."/>
            <person name="Larrondo L.F."/>
            <person name="Lindquist E."/>
            <person name="Ling A."/>
            <person name="Lombard V."/>
            <person name="Lucas S."/>
            <person name="Lundell T."/>
            <person name="Martin R."/>
            <person name="McLaughlin D.J."/>
            <person name="Morgenstern I."/>
            <person name="Morin E."/>
            <person name="Murat C."/>
            <person name="Nagy L.G."/>
            <person name="Nolan M."/>
            <person name="Ohm R.A."/>
            <person name="Patyshakuliyeva A."/>
            <person name="Rokas A."/>
            <person name="Ruiz-Duenas F.J."/>
            <person name="Sabat G."/>
            <person name="Salamov A."/>
            <person name="Samejima M."/>
            <person name="Schmutz J."/>
            <person name="Slot J.C."/>
            <person name="St John F."/>
            <person name="Stenlid J."/>
            <person name="Sun H."/>
            <person name="Sun S."/>
            <person name="Syed K."/>
            <person name="Tsang A."/>
            <person name="Wiebenga A."/>
            <person name="Young D."/>
            <person name="Pisabarro A."/>
            <person name="Eastwood D.C."/>
            <person name="Martin F."/>
            <person name="Cullen D."/>
            <person name="Grigoriev I.V."/>
            <person name="Hibbett D.S."/>
        </authorList>
    </citation>
    <scope>NUCLEOTIDE SEQUENCE [LARGE SCALE GENOMIC DNA]</scope>
    <source>
        <strain evidence="6 7">MD-104</strain>
    </source>
</reference>
<evidence type="ECO:0000313" key="7">
    <source>
        <dbReference type="Proteomes" id="UP000218811"/>
    </source>
</evidence>
<feature type="region of interest" description="Disordered" evidence="5">
    <location>
        <begin position="366"/>
        <end position="409"/>
    </location>
</feature>
<dbReference type="Proteomes" id="UP000218811">
    <property type="component" value="Unassembled WGS sequence"/>
</dbReference>
<dbReference type="PANTHER" id="PTHR16038">
    <property type="entry name" value="NOP SEVEN ASSOCIATED PROTEIN 1"/>
    <property type="match status" value="1"/>
</dbReference>
<feature type="compositionally biased region" description="Acidic residues" evidence="5">
    <location>
        <begin position="374"/>
        <end position="396"/>
    </location>
</feature>
<dbReference type="EMBL" id="KB467942">
    <property type="protein sequence ID" value="PCH38250.1"/>
    <property type="molecule type" value="Genomic_DNA"/>
</dbReference>
<sequence length="409" mass="44752">MPRFFTGDELGSVKSVRYTQGNTPKEWKPDIVTWQEGDGRAKAVQKLAVSNEDSGVQGKLAAARADGSATVFNEGDDSGPSVVHEWQEPRLKSGQRYVGLALSERRVYSCTSNGALRLTQLGNEGTATSTQTSVLPMRICDWRLSQTGDTFAYGGNEVELSVWNTAQAFASREVSTAGDSKKRKRSDQLLPGEIWRAKNLSNDSLSLRQPVHITALTYLQPSSLASHQQLLAGMQEGNVRRYDTRVAKRPVADWKGIGKISGINSIEKGLAEHEVFIADRGCNIFALDLRNGKVAYGYKGLSGAVTSLASSSGLLASVSQDRFFRLHSTFPPPTEVGSQQEQKGEVLDRVFTKTIPSDVIWDGILGDERTDNAAESDGEDAGDDMWEAMEDVDDNDTDARRGKKRRVTE</sequence>
<evidence type="ECO:0000256" key="5">
    <source>
        <dbReference type="SAM" id="MobiDB-lite"/>
    </source>
</evidence>
<dbReference type="CDD" id="cd22857">
    <property type="entry name" value="WDR74"/>
    <property type="match status" value="1"/>
</dbReference>
<evidence type="ECO:0000256" key="3">
    <source>
        <dbReference type="ARBA" id="ARBA00011187"/>
    </source>
</evidence>
<dbReference type="OMA" id="PRRANIT"/>
<dbReference type="InterPro" id="IPR037379">
    <property type="entry name" value="WDR74/Nsa1"/>
</dbReference>
<dbReference type="AlphaFoldDB" id="A0A2H3J7N7"/>
<evidence type="ECO:0000256" key="4">
    <source>
        <dbReference type="ARBA" id="ARBA00014234"/>
    </source>
</evidence>
<dbReference type="GO" id="GO:0042273">
    <property type="term" value="P:ribosomal large subunit biogenesis"/>
    <property type="evidence" value="ECO:0007669"/>
    <property type="project" value="InterPro"/>
</dbReference>
<accession>A0A2H3J7N7</accession>
<dbReference type="Gene3D" id="2.130.10.10">
    <property type="entry name" value="YVTN repeat-like/Quinoprotein amine dehydrogenase"/>
    <property type="match status" value="2"/>
</dbReference>
<keyword evidence="7" id="KW-1185">Reference proteome</keyword>
<gene>
    <name evidence="6" type="ORF">WOLCODRAFT_149194</name>
</gene>